<name>A0A379Q9S7_SALER</name>
<accession>A0A379Q9S7</accession>
<dbReference type="InterPro" id="IPR050745">
    <property type="entry name" value="Multifunctional_regulatory"/>
</dbReference>
<evidence type="ECO:0000313" key="5">
    <source>
        <dbReference type="EMBL" id="MIV66177.1"/>
    </source>
</evidence>
<dbReference type="GO" id="GO:0005737">
    <property type="term" value="C:cytoplasm"/>
    <property type="evidence" value="ECO:0007669"/>
    <property type="project" value="TreeGrafter"/>
</dbReference>
<dbReference type="Pfam" id="PF00023">
    <property type="entry name" value="Ank"/>
    <property type="match status" value="1"/>
</dbReference>
<dbReference type="Pfam" id="PF12796">
    <property type="entry name" value="Ank_2"/>
    <property type="match status" value="1"/>
</dbReference>
<dbReference type="PROSITE" id="PS50088">
    <property type="entry name" value="ANK_REPEAT"/>
    <property type="match status" value="2"/>
</dbReference>
<gene>
    <name evidence="5" type="ORF">BA086_24865</name>
    <name evidence="4" type="ORF">ED033_24815</name>
    <name evidence="6" type="ORF">NCTC9854_03464</name>
</gene>
<evidence type="ECO:0000313" key="4">
    <source>
        <dbReference type="EMBL" id="MER45428.1"/>
    </source>
</evidence>
<dbReference type="PANTHER" id="PTHR24189">
    <property type="entry name" value="MYOTROPHIN"/>
    <property type="match status" value="1"/>
</dbReference>
<feature type="repeat" description="ANK" evidence="3">
    <location>
        <begin position="147"/>
        <end position="179"/>
    </location>
</feature>
<reference evidence="5" key="2">
    <citation type="submission" date="2018-07" db="EMBL/GenBank/DDBJ databases">
        <authorList>
            <consortium name="GenomeTrakr network: Whole genome sequencing for foodborne pathogen traceback"/>
        </authorList>
    </citation>
    <scope>NUCLEOTIDE SEQUENCE [LARGE SCALE GENOMIC DNA]</scope>
    <source>
        <strain evidence="5">FDA00010322</strain>
    </source>
</reference>
<keyword evidence="1" id="KW-0677">Repeat</keyword>
<dbReference type="EMBL" id="UGWI01000001">
    <property type="protein sequence ID" value="SUF39115.1"/>
    <property type="molecule type" value="Genomic_DNA"/>
</dbReference>
<dbReference type="Proteomes" id="UP000885414">
    <property type="component" value="Unassembled WGS sequence"/>
</dbReference>
<sequence>MLLKSVALFFLISILYGCSVCDDVFGKNYSLSAVSSFSEDIDELKKIWFHCEMCLNEPSCKYEDVKQCRNITLPSRDEALSKAIGRANIGAVHFLVDIAKTDVNGVTGRYQNTPLIVAAYYGTKEHQDIAEFLLSRGANINKIYPAVGGTPLGVAIWKQNVNFAKFLLENGADPSITINGREEGFACEKAMSKKLPELFPLIPGCCPLALHDLNFDPNIAPQTIPQCSGFQILSEK</sequence>
<dbReference type="InterPro" id="IPR002110">
    <property type="entry name" value="Ankyrin_rpt"/>
</dbReference>
<dbReference type="PROSITE" id="PS51257">
    <property type="entry name" value="PROKAR_LIPOPROTEIN"/>
    <property type="match status" value="1"/>
</dbReference>
<dbReference type="InterPro" id="IPR036770">
    <property type="entry name" value="Ankyrin_rpt-contain_sf"/>
</dbReference>
<evidence type="ECO:0000256" key="2">
    <source>
        <dbReference type="ARBA" id="ARBA00023043"/>
    </source>
</evidence>
<evidence type="ECO:0000313" key="6">
    <source>
        <dbReference type="EMBL" id="SUF39115.1"/>
    </source>
</evidence>
<dbReference type="SUPFAM" id="SSF48403">
    <property type="entry name" value="Ankyrin repeat"/>
    <property type="match status" value="1"/>
</dbReference>
<dbReference type="SMART" id="SM00248">
    <property type="entry name" value="ANK"/>
    <property type="match status" value="3"/>
</dbReference>
<dbReference type="Proteomes" id="UP000885379">
    <property type="component" value="Unassembled WGS sequence"/>
</dbReference>
<dbReference type="Gene3D" id="1.25.40.20">
    <property type="entry name" value="Ankyrin repeat-containing domain"/>
    <property type="match status" value="1"/>
</dbReference>
<dbReference type="Proteomes" id="UP000254773">
    <property type="component" value="Unassembled WGS sequence"/>
</dbReference>
<organism evidence="6 7">
    <name type="scientific">Salmonella enterica</name>
    <name type="common">Salmonella choleraesuis</name>
    <dbReference type="NCBI Taxonomy" id="28901"/>
    <lineage>
        <taxon>Bacteria</taxon>
        <taxon>Pseudomonadati</taxon>
        <taxon>Pseudomonadota</taxon>
        <taxon>Gammaproteobacteria</taxon>
        <taxon>Enterobacterales</taxon>
        <taxon>Enterobacteriaceae</taxon>
        <taxon>Salmonella</taxon>
    </lineage>
</organism>
<evidence type="ECO:0000313" key="7">
    <source>
        <dbReference type="Proteomes" id="UP000254773"/>
    </source>
</evidence>
<proteinExistence type="predicted"/>
<dbReference type="RefSeq" id="WP_065314292.1">
    <property type="nucleotide sequence ID" value="NZ_JAWDKV010000010.1"/>
</dbReference>
<dbReference type="PANTHER" id="PTHR24189:SF50">
    <property type="entry name" value="ANKYRIN REPEAT AND SOCS BOX PROTEIN 2"/>
    <property type="match status" value="1"/>
</dbReference>
<reference evidence="6 7" key="1">
    <citation type="submission" date="2018-06" db="EMBL/GenBank/DDBJ databases">
        <authorList>
            <consortium name="Pathogen Informatics"/>
            <person name="Doyle S."/>
        </authorList>
    </citation>
    <scope>NUCLEOTIDE SEQUENCE [LARGE SCALE GENOMIC DNA]</scope>
    <source>
        <strain evidence="6 7">NCTC9854</strain>
    </source>
</reference>
<protein>
    <submittedName>
        <fullName evidence="4">Ankyrin repeat domain-containing protein</fullName>
    </submittedName>
    <submittedName>
        <fullName evidence="6">Ankyrin repeats (3 copies)</fullName>
    </submittedName>
</protein>
<dbReference type="PROSITE" id="PS50297">
    <property type="entry name" value="ANK_REP_REGION"/>
    <property type="match status" value="2"/>
</dbReference>
<feature type="repeat" description="ANK" evidence="3">
    <location>
        <begin position="110"/>
        <end position="141"/>
    </location>
</feature>
<dbReference type="EMBL" id="RSUZ01000051">
    <property type="protein sequence ID" value="MIV66177.1"/>
    <property type="molecule type" value="Genomic_DNA"/>
</dbReference>
<reference evidence="4" key="3">
    <citation type="submission" date="2018-10" db="EMBL/GenBank/DDBJ databases">
        <authorList>
            <consortium name="PulseNet: The National Subtyping Network for Foodborne Disease Surveillance"/>
            <person name="Tarr C.L."/>
            <person name="Trees E."/>
            <person name="Katz L.S."/>
            <person name="Carleton-Romer H.A."/>
            <person name="Stroika S."/>
            <person name="Kucerova Z."/>
            <person name="Roache K.F."/>
            <person name="Sabol A.L."/>
            <person name="Besser J."/>
            <person name="Gerner-Smidt P."/>
        </authorList>
    </citation>
    <scope>NUCLEOTIDE SEQUENCE [LARGE SCALE GENOMIC DNA]</scope>
    <source>
        <strain evidence="4">PNUSAS057480</strain>
    </source>
</reference>
<keyword evidence="2 3" id="KW-0040">ANK repeat</keyword>
<dbReference type="EMBL" id="RMEA01000170">
    <property type="protein sequence ID" value="MER45428.1"/>
    <property type="molecule type" value="Genomic_DNA"/>
</dbReference>
<dbReference type="AlphaFoldDB" id="A0A379Q9S7"/>
<evidence type="ECO:0000256" key="3">
    <source>
        <dbReference type="PROSITE-ProRule" id="PRU00023"/>
    </source>
</evidence>
<evidence type="ECO:0000256" key="1">
    <source>
        <dbReference type="ARBA" id="ARBA00022737"/>
    </source>
</evidence>